<dbReference type="RefSeq" id="WP_046222329.1">
    <property type="nucleotide sequence ID" value="NZ_JWYV01000024.1"/>
</dbReference>
<dbReference type="SUPFAM" id="SSF58104">
    <property type="entry name" value="Methyl-accepting chemotaxis protein (MCP) signaling domain"/>
    <property type="match status" value="1"/>
</dbReference>
<dbReference type="AlphaFoldDB" id="A0A0F5V7Y0"/>
<keyword evidence="7" id="KW-0472">Membrane</keyword>
<dbReference type="GO" id="GO:0006935">
    <property type="term" value="P:chemotaxis"/>
    <property type="evidence" value="ECO:0007669"/>
    <property type="project" value="UniProtKB-KW"/>
</dbReference>
<name>A0A0F5V7Y0_9GAMM</name>
<dbReference type="STRING" id="265726.KY46_19845"/>
<feature type="transmembrane region" description="Helical" evidence="7">
    <location>
        <begin position="81"/>
        <end position="99"/>
    </location>
</feature>
<dbReference type="PRINTS" id="PR00260">
    <property type="entry name" value="CHEMTRNSDUCR"/>
</dbReference>
<proteinExistence type="inferred from homology"/>
<dbReference type="InterPro" id="IPR051310">
    <property type="entry name" value="MCP_chemotaxis"/>
</dbReference>
<dbReference type="Gene3D" id="1.10.287.950">
    <property type="entry name" value="Methyl-accepting chemotaxis protein"/>
    <property type="match status" value="1"/>
</dbReference>
<feature type="transmembrane region" description="Helical" evidence="7">
    <location>
        <begin position="51"/>
        <end position="74"/>
    </location>
</feature>
<reference evidence="9" key="1">
    <citation type="submission" date="2014-12" db="EMBL/GenBank/DDBJ databases">
        <title>Mercury Reductase activity and rhizosphere competence traits in the genome of root associated Photobacterium halotolerans MELD1.</title>
        <authorList>
            <person name="Mathew D.C."/>
            <person name="Huang C.-C."/>
        </authorList>
    </citation>
    <scope>NUCLEOTIDE SEQUENCE [LARGE SCALE GENOMIC DNA]</scope>
    <source>
        <strain evidence="9">MELD1</strain>
    </source>
</reference>
<evidence type="ECO:0000256" key="2">
    <source>
        <dbReference type="ARBA" id="ARBA00023224"/>
    </source>
</evidence>
<evidence type="ECO:0000256" key="5">
    <source>
        <dbReference type="SAM" id="Coils"/>
    </source>
</evidence>
<evidence type="ECO:0000256" key="7">
    <source>
        <dbReference type="SAM" id="Phobius"/>
    </source>
</evidence>
<dbReference type="PATRIC" id="fig|265726.11.peg.2770"/>
<evidence type="ECO:0000313" key="10">
    <source>
        <dbReference type="Proteomes" id="UP000033633"/>
    </source>
</evidence>
<dbReference type="GO" id="GO:0007165">
    <property type="term" value="P:signal transduction"/>
    <property type="evidence" value="ECO:0007669"/>
    <property type="project" value="UniProtKB-KW"/>
</dbReference>
<feature type="transmembrane region" description="Helical" evidence="7">
    <location>
        <begin position="25"/>
        <end position="45"/>
    </location>
</feature>
<dbReference type="OrthoDB" id="9795078at2"/>
<accession>A0A0F5V7Y0</accession>
<evidence type="ECO:0000256" key="1">
    <source>
        <dbReference type="ARBA" id="ARBA00022500"/>
    </source>
</evidence>
<evidence type="ECO:0000256" key="4">
    <source>
        <dbReference type="PROSITE-ProRule" id="PRU00284"/>
    </source>
</evidence>
<evidence type="ECO:0000256" key="6">
    <source>
        <dbReference type="SAM" id="MobiDB-lite"/>
    </source>
</evidence>
<organism evidence="9 10">
    <name type="scientific">Photobacterium halotolerans</name>
    <dbReference type="NCBI Taxonomy" id="265726"/>
    <lineage>
        <taxon>Bacteria</taxon>
        <taxon>Pseudomonadati</taxon>
        <taxon>Pseudomonadota</taxon>
        <taxon>Gammaproteobacteria</taxon>
        <taxon>Vibrionales</taxon>
        <taxon>Vibrionaceae</taxon>
        <taxon>Photobacterium</taxon>
    </lineage>
</organism>
<dbReference type="PANTHER" id="PTHR43531">
    <property type="entry name" value="PROTEIN ICFG"/>
    <property type="match status" value="1"/>
</dbReference>
<dbReference type="InterPro" id="IPR004089">
    <property type="entry name" value="MCPsignal_dom"/>
</dbReference>
<dbReference type="PROSITE" id="PS50111">
    <property type="entry name" value="CHEMOTAXIS_TRANSDUC_2"/>
    <property type="match status" value="1"/>
</dbReference>
<comment type="caution">
    <text evidence="9">The sequence shown here is derived from an EMBL/GenBank/DDBJ whole genome shotgun (WGS) entry which is preliminary data.</text>
</comment>
<dbReference type="GO" id="GO:0004888">
    <property type="term" value="F:transmembrane signaling receptor activity"/>
    <property type="evidence" value="ECO:0007669"/>
    <property type="project" value="InterPro"/>
</dbReference>
<dbReference type="EMBL" id="JWYV01000024">
    <property type="protein sequence ID" value="KKC98187.1"/>
    <property type="molecule type" value="Genomic_DNA"/>
</dbReference>
<feature type="domain" description="Methyl-accepting transducer" evidence="8">
    <location>
        <begin position="234"/>
        <end position="456"/>
    </location>
</feature>
<feature type="transmembrane region" description="Helical" evidence="7">
    <location>
        <begin position="111"/>
        <end position="144"/>
    </location>
</feature>
<dbReference type="Pfam" id="PF00015">
    <property type="entry name" value="MCPsignal"/>
    <property type="match status" value="1"/>
</dbReference>
<gene>
    <name evidence="9" type="ORF">KY46_19845</name>
</gene>
<keyword evidence="7" id="KW-0812">Transmembrane</keyword>
<keyword evidence="10" id="KW-1185">Reference proteome</keyword>
<sequence length="485" mass="52493">MSPVAFWRGLFLPSAHQWQGEQARLVDTLLFFTLISFFVGLYSWIKWSSHAHTSLVITSVTLIGCEILAGLLVRWLKQIELAVNVGFFGMVIHAVNIVYQSGGIVVSTQAFWMPLLIVAFFLAARPITAMIWSALVVVISGWMIKESLAGHDFPHLVLTPAAERLETWSGLLLPLIVIGVAQAFTVRQREAALEKSSEAERASYTLAEQAREGEQALGSIMDRASDNASQLAQLADDLEQQSDALHHQVKDLNQNCLSQASAAEQMSQQLGQMTEGLDESDRSVTELRQRSRTIETQAQHSSASLNASTEAIARILHSNNEVMSAAELITAVAEQTNLLALNAAIEAARAGESGRGFAVVADEVRKLSAKSNASATEIRSLLEKSKNEVQQGQKVIHATATELGGIIAEITGLSEDVNRLADTLGIQVQSLKELNQASTDVAQSVVQTNQVSDQVAQQGAELANRVETLKGLADSLNALVSRHQA</sequence>
<keyword evidence="7" id="KW-1133">Transmembrane helix</keyword>
<keyword evidence="5" id="KW-0175">Coiled coil</keyword>
<dbReference type="PANTHER" id="PTHR43531:SF11">
    <property type="entry name" value="METHYL-ACCEPTING CHEMOTAXIS PROTEIN 3"/>
    <property type="match status" value="1"/>
</dbReference>
<dbReference type="InterPro" id="IPR004090">
    <property type="entry name" value="Chemotax_Me-accpt_rcpt"/>
</dbReference>
<feature type="region of interest" description="Disordered" evidence="6">
    <location>
        <begin position="263"/>
        <end position="284"/>
    </location>
</feature>
<protein>
    <submittedName>
        <fullName evidence="9">Chemotaxis protein</fullName>
    </submittedName>
</protein>
<evidence type="ECO:0000256" key="3">
    <source>
        <dbReference type="ARBA" id="ARBA00029447"/>
    </source>
</evidence>
<feature type="coiled-coil region" evidence="5">
    <location>
        <begin position="221"/>
        <end position="255"/>
    </location>
</feature>
<evidence type="ECO:0000259" key="8">
    <source>
        <dbReference type="PROSITE" id="PS50111"/>
    </source>
</evidence>
<evidence type="ECO:0000313" key="9">
    <source>
        <dbReference type="EMBL" id="KKC98187.1"/>
    </source>
</evidence>
<comment type="similarity">
    <text evidence="3">Belongs to the methyl-accepting chemotaxis (MCP) protein family.</text>
</comment>
<dbReference type="Proteomes" id="UP000033633">
    <property type="component" value="Unassembled WGS sequence"/>
</dbReference>
<keyword evidence="1" id="KW-0145">Chemotaxis</keyword>
<dbReference type="GO" id="GO:0005886">
    <property type="term" value="C:plasma membrane"/>
    <property type="evidence" value="ECO:0007669"/>
    <property type="project" value="TreeGrafter"/>
</dbReference>
<dbReference type="SMART" id="SM00283">
    <property type="entry name" value="MA"/>
    <property type="match status" value="1"/>
</dbReference>
<keyword evidence="2 4" id="KW-0807">Transducer</keyword>